<dbReference type="EMBL" id="BMAW01006149">
    <property type="protein sequence ID" value="GFS97528.1"/>
    <property type="molecule type" value="Genomic_DNA"/>
</dbReference>
<dbReference type="InterPro" id="IPR001995">
    <property type="entry name" value="Peptidase_A2_cat"/>
</dbReference>
<dbReference type="GO" id="GO:0006508">
    <property type="term" value="P:proteolysis"/>
    <property type="evidence" value="ECO:0007669"/>
    <property type="project" value="InterPro"/>
</dbReference>
<reference evidence="3" key="1">
    <citation type="submission" date="2020-08" db="EMBL/GenBank/DDBJ databases">
        <title>Multicomponent nature underlies the extraordinary mechanical properties of spider dragline silk.</title>
        <authorList>
            <person name="Kono N."/>
            <person name="Nakamura H."/>
            <person name="Mori M."/>
            <person name="Yoshida Y."/>
            <person name="Ohtoshi R."/>
            <person name="Malay A.D."/>
            <person name="Moran D.A.P."/>
            <person name="Tomita M."/>
            <person name="Numata K."/>
            <person name="Arakawa K."/>
        </authorList>
    </citation>
    <scope>NUCLEOTIDE SEQUENCE</scope>
</reference>
<keyword evidence="1" id="KW-0378">Hydrolase</keyword>
<accession>A0A8X6N7G5</accession>
<protein>
    <submittedName>
        <fullName evidence="3">Retrovirus-related Pol polyprotein from transposon 297</fullName>
    </submittedName>
</protein>
<name>A0A8X6N7G5_NEPPI</name>
<dbReference type="GO" id="GO:0004190">
    <property type="term" value="F:aspartic-type endopeptidase activity"/>
    <property type="evidence" value="ECO:0007669"/>
    <property type="project" value="InterPro"/>
</dbReference>
<dbReference type="PROSITE" id="PS50175">
    <property type="entry name" value="ASP_PROT_RETROV"/>
    <property type="match status" value="1"/>
</dbReference>
<comment type="caution">
    <text evidence="3">The sequence shown here is derived from an EMBL/GenBank/DDBJ whole genome shotgun (WGS) entry which is preliminary data.</text>
</comment>
<feature type="domain" description="Peptidase A2" evidence="2">
    <location>
        <begin position="15"/>
        <end position="89"/>
    </location>
</feature>
<dbReference type="Gene3D" id="2.40.70.10">
    <property type="entry name" value="Acid Proteases"/>
    <property type="match status" value="1"/>
</dbReference>
<dbReference type="InterPro" id="IPR021109">
    <property type="entry name" value="Peptidase_aspartic_dom_sf"/>
</dbReference>
<proteinExistence type="predicted"/>
<evidence type="ECO:0000313" key="3">
    <source>
        <dbReference type="EMBL" id="GFS97528.1"/>
    </source>
</evidence>
<dbReference type="AlphaFoldDB" id="A0A8X6N7G5"/>
<dbReference type="Proteomes" id="UP000887013">
    <property type="component" value="Unassembled WGS sequence"/>
</dbReference>
<gene>
    <name evidence="3" type="primary">pol_1817</name>
    <name evidence="3" type="ORF">NPIL_39141</name>
</gene>
<organism evidence="3 4">
    <name type="scientific">Nephila pilipes</name>
    <name type="common">Giant wood spider</name>
    <name type="synonym">Nephila maculata</name>
    <dbReference type="NCBI Taxonomy" id="299642"/>
    <lineage>
        <taxon>Eukaryota</taxon>
        <taxon>Metazoa</taxon>
        <taxon>Ecdysozoa</taxon>
        <taxon>Arthropoda</taxon>
        <taxon>Chelicerata</taxon>
        <taxon>Arachnida</taxon>
        <taxon>Araneae</taxon>
        <taxon>Araneomorphae</taxon>
        <taxon>Entelegynae</taxon>
        <taxon>Araneoidea</taxon>
        <taxon>Nephilidae</taxon>
        <taxon>Nephila</taxon>
    </lineage>
</organism>
<dbReference type="SUPFAM" id="SSF50630">
    <property type="entry name" value="Acid proteases"/>
    <property type="match status" value="1"/>
</dbReference>
<keyword evidence="4" id="KW-1185">Reference proteome</keyword>
<dbReference type="OrthoDB" id="6500668at2759"/>
<dbReference type="FunFam" id="2.40.70.10:FF:000130">
    <property type="entry name" value="Retrovirus-related Pol polyprotein from transposon opus-like Protein"/>
    <property type="match status" value="1"/>
</dbReference>
<sequence length="184" mass="20432">MVINRLYLSDRTSWSKYLIDTGADVSVIPLTTASKHLPPASLQLFAANGTAVISTYGQQLVTLDLGLRRVFKWPFIIAAVSQLIIGADFLRHYGLFVDIRHDRLVDSLTKLQMQGTVQQGNNSAIKAVNGNTKSHRLLAEFPSLIEAVSTPRKLKHSIITRGPPVFSKPCRVHPEKLKAAKQEY</sequence>
<evidence type="ECO:0000259" key="2">
    <source>
        <dbReference type="PROSITE" id="PS50175"/>
    </source>
</evidence>
<evidence type="ECO:0000313" key="4">
    <source>
        <dbReference type="Proteomes" id="UP000887013"/>
    </source>
</evidence>
<evidence type="ECO:0000256" key="1">
    <source>
        <dbReference type="ARBA" id="ARBA00022801"/>
    </source>
</evidence>